<reference evidence="1 2" key="1">
    <citation type="submission" date="2017-06" db="EMBL/GenBank/DDBJ databases">
        <authorList>
            <consortium name="Pathogen Informatics"/>
        </authorList>
    </citation>
    <scope>NUCLEOTIDE SEQUENCE [LARGE SCALE GENOMIC DNA]</scope>
    <source>
        <strain evidence="1 2">NCTC13490</strain>
    </source>
</reference>
<proteinExistence type="predicted"/>
<dbReference type="RefSeq" id="WP_095070048.1">
    <property type="nucleotide sequence ID" value="NZ_LT906465.1"/>
</dbReference>
<evidence type="ECO:0000313" key="2">
    <source>
        <dbReference type="Proteomes" id="UP000215196"/>
    </source>
</evidence>
<evidence type="ECO:0000313" key="1">
    <source>
        <dbReference type="EMBL" id="SNV35973.1"/>
    </source>
</evidence>
<accession>A0A239WPW4</accession>
<sequence length="200" mass="22673">MEENIPQQYTGAKSDTVSEVKLNTESEAIAHFETVKKRFLDVNSWEFFAGEEKASFTLRDELGTLLLEKPKVGNYFKIQIPGLHNPTGEGFDWVKIEEIKEEKTENSESIYIRVRPTSDPTKPEDKTAHFFDEKATSNFLIKREGNKISAEVHGRNEKPNTDDLSALEKVRNFLVAVGGMIAGSKFQWKSLTEGLISMEN</sequence>
<dbReference type="EMBL" id="LT906465">
    <property type="protein sequence ID" value="SNV35973.1"/>
    <property type="molecule type" value="Genomic_DNA"/>
</dbReference>
<keyword evidence="2" id="KW-1185">Reference proteome</keyword>
<organism evidence="1 2">
    <name type="scientific">Chryseobacterium taklimakanense</name>
    <dbReference type="NCBI Taxonomy" id="536441"/>
    <lineage>
        <taxon>Bacteria</taxon>
        <taxon>Pseudomonadati</taxon>
        <taxon>Bacteroidota</taxon>
        <taxon>Flavobacteriia</taxon>
        <taxon>Flavobacteriales</taxon>
        <taxon>Weeksellaceae</taxon>
        <taxon>Chryseobacterium group</taxon>
        <taxon>Chryseobacterium</taxon>
    </lineage>
</organism>
<gene>
    <name evidence="1" type="ORF">SAMEA4412677_00478</name>
</gene>
<protein>
    <submittedName>
        <fullName evidence="1">Uncharacterized protein</fullName>
    </submittedName>
</protein>
<dbReference type="Proteomes" id="UP000215196">
    <property type="component" value="Chromosome 1"/>
</dbReference>
<dbReference type="AlphaFoldDB" id="A0A239WPW4"/>
<name>A0A239WPW4_9FLAO</name>
<dbReference type="KEGG" id="ctak:4412677_00478"/>